<name>D2VU70_NAEGR</name>
<dbReference type="EMBL" id="GG738898">
    <property type="protein sequence ID" value="EFC39635.1"/>
    <property type="molecule type" value="Genomic_DNA"/>
</dbReference>
<dbReference type="Proteomes" id="UP000006671">
    <property type="component" value="Unassembled WGS sequence"/>
</dbReference>
<dbReference type="RefSeq" id="XP_002672379.1">
    <property type="nucleotide sequence ID" value="XM_002672333.1"/>
</dbReference>
<dbReference type="GeneID" id="8855802"/>
<accession>D2VU70</accession>
<evidence type="ECO:0000313" key="1">
    <source>
        <dbReference type="EMBL" id="EFC39635.1"/>
    </source>
</evidence>
<keyword evidence="2" id="KW-1185">Reference proteome</keyword>
<dbReference type="SUPFAM" id="SSF50978">
    <property type="entry name" value="WD40 repeat-like"/>
    <property type="match status" value="1"/>
</dbReference>
<gene>
    <name evidence="1" type="ORF">NAEGRDRAFT_72557</name>
</gene>
<dbReference type="VEuPathDB" id="AmoebaDB:NAEGRDRAFT_76917"/>
<protein>
    <submittedName>
        <fullName evidence="1">Predicted protein</fullName>
    </submittedName>
</protein>
<sequence length="340" mass="39008">MSIDHDQLILLLDQSIGSSQLFDKFRLDHHKQLDIFNLKIKLNETNPKKASGGGISILLSYGDYIIVEENFGFGQYGLTVYLNDDGNIIRNLQGGNPITKLVHTIYYSVRAMCLESFVDINSQIIDYLIFLSSDQRLYKYNIKEWIENSKSGKETNCIWVKGLRYDSYSEEGFSYGRSVVCVESNGKYSNVRGNLIVVADTDNKRLKLYDSLDGNLLKVVYDFGGVTLGKPMSMIYSKELDLFLIVSREKSFFKCKLSHNLQFEASQLSTTQSIWCLCYEPSSRKVLFPNSNSSLICVMNLESMKVEKEYKGEGTVSSISFDEKYQRFYFLYEGISYMME</sequence>
<evidence type="ECO:0000313" key="2">
    <source>
        <dbReference type="Proteomes" id="UP000006671"/>
    </source>
</evidence>
<dbReference type="InterPro" id="IPR036322">
    <property type="entry name" value="WD40_repeat_dom_sf"/>
</dbReference>
<dbReference type="AlphaFoldDB" id="D2VU70"/>
<proteinExistence type="predicted"/>
<organism evidence="2">
    <name type="scientific">Naegleria gruberi</name>
    <name type="common">Amoeba</name>
    <dbReference type="NCBI Taxonomy" id="5762"/>
    <lineage>
        <taxon>Eukaryota</taxon>
        <taxon>Discoba</taxon>
        <taxon>Heterolobosea</taxon>
        <taxon>Tetramitia</taxon>
        <taxon>Eutetramitia</taxon>
        <taxon>Vahlkampfiidae</taxon>
        <taxon>Naegleria</taxon>
    </lineage>
</organism>
<dbReference type="InterPro" id="IPR015943">
    <property type="entry name" value="WD40/YVTN_repeat-like_dom_sf"/>
</dbReference>
<dbReference type="Gene3D" id="2.130.10.10">
    <property type="entry name" value="YVTN repeat-like/Quinoprotein amine dehydrogenase"/>
    <property type="match status" value="1"/>
</dbReference>
<reference evidence="1 2" key="1">
    <citation type="journal article" date="2010" name="Cell">
        <title>The genome of Naegleria gruberi illuminates early eukaryotic versatility.</title>
        <authorList>
            <person name="Fritz-Laylin L.K."/>
            <person name="Prochnik S.E."/>
            <person name="Ginger M.L."/>
            <person name="Dacks J.B."/>
            <person name="Carpenter M.L."/>
            <person name="Field M.C."/>
            <person name="Kuo A."/>
            <person name="Paredez A."/>
            <person name="Chapman J."/>
            <person name="Pham J."/>
            <person name="Shu S."/>
            <person name="Neupane R."/>
            <person name="Cipriano M."/>
            <person name="Mancuso J."/>
            <person name="Tu H."/>
            <person name="Salamov A."/>
            <person name="Lindquist E."/>
            <person name="Shapiro H."/>
            <person name="Lucas S."/>
            <person name="Grigoriev I.V."/>
            <person name="Cande W.Z."/>
            <person name="Fulton C."/>
            <person name="Rokhsar D.S."/>
            <person name="Dawson S.C."/>
        </authorList>
    </citation>
    <scope>NUCLEOTIDE SEQUENCE [LARGE SCALE GENOMIC DNA]</scope>
    <source>
        <strain evidence="1 2">NEG-M</strain>
    </source>
</reference>
<dbReference type="InParanoid" id="D2VU70"/>
<dbReference type="KEGG" id="ngr:NAEGRDRAFT_72557"/>